<dbReference type="SUPFAM" id="SSF81383">
    <property type="entry name" value="F-box domain"/>
    <property type="match status" value="1"/>
</dbReference>
<dbReference type="Pfam" id="PF13516">
    <property type="entry name" value="LRR_6"/>
    <property type="match status" value="2"/>
</dbReference>
<dbReference type="GO" id="GO:0019005">
    <property type="term" value="C:SCF ubiquitin ligase complex"/>
    <property type="evidence" value="ECO:0007669"/>
    <property type="project" value="TreeGrafter"/>
</dbReference>
<reference evidence="3 4" key="1">
    <citation type="submission" date="2020-08" db="EMBL/GenBank/DDBJ databases">
        <title>Aphidius gifuensis genome sequencing and assembly.</title>
        <authorList>
            <person name="Du Z."/>
        </authorList>
    </citation>
    <scope>NUCLEOTIDE SEQUENCE [LARGE SCALE GENOMIC DNA]</scope>
    <source>
        <strain evidence="3">YNYX2018</strain>
        <tissue evidence="3">Adults</tissue>
    </source>
</reference>
<feature type="domain" description="F-box" evidence="2">
    <location>
        <begin position="31"/>
        <end position="71"/>
    </location>
</feature>
<dbReference type="InterPro" id="IPR001810">
    <property type="entry name" value="F-box_dom"/>
</dbReference>
<evidence type="ECO:0000313" key="3">
    <source>
        <dbReference type="EMBL" id="KAF7989393.1"/>
    </source>
</evidence>
<gene>
    <name evidence="3" type="ORF">HCN44_008067</name>
</gene>
<evidence type="ECO:0000259" key="2">
    <source>
        <dbReference type="SMART" id="SM00256"/>
    </source>
</evidence>
<dbReference type="Proteomes" id="UP000639338">
    <property type="component" value="Unassembled WGS sequence"/>
</dbReference>
<dbReference type="OrthoDB" id="27842at2759"/>
<dbReference type="SUPFAM" id="SSF52047">
    <property type="entry name" value="RNI-like"/>
    <property type="match status" value="1"/>
</dbReference>
<dbReference type="SMART" id="SM00367">
    <property type="entry name" value="LRR_CC"/>
    <property type="match status" value="12"/>
</dbReference>
<dbReference type="Gene3D" id="3.80.10.10">
    <property type="entry name" value="Ribonuclease Inhibitor"/>
    <property type="match status" value="4"/>
</dbReference>
<accession>A0A834XN18</accession>
<dbReference type="Pfam" id="PF25372">
    <property type="entry name" value="DUF7885"/>
    <property type="match status" value="1"/>
</dbReference>
<dbReference type="InterPro" id="IPR006553">
    <property type="entry name" value="Leu-rich_rpt_Cys-con_subtyp"/>
</dbReference>
<evidence type="ECO:0000313" key="4">
    <source>
        <dbReference type="Proteomes" id="UP000639338"/>
    </source>
</evidence>
<dbReference type="EMBL" id="JACMRX010000005">
    <property type="protein sequence ID" value="KAF7989393.1"/>
    <property type="molecule type" value="Genomic_DNA"/>
</dbReference>
<dbReference type="AlphaFoldDB" id="A0A834XN18"/>
<organism evidence="3 4">
    <name type="scientific">Aphidius gifuensis</name>
    <name type="common">Parasitoid wasp</name>
    <dbReference type="NCBI Taxonomy" id="684658"/>
    <lineage>
        <taxon>Eukaryota</taxon>
        <taxon>Metazoa</taxon>
        <taxon>Ecdysozoa</taxon>
        <taxon>Arthropoda</taxon>
        <taxon>Hexapoda</taxon>
        <taxon>Insecta</taxon>
        <taxon>Pterygota</taxon>
        <taxon>Neoptera</taxon>
        <taxon>Endopterygota</taxon>
        <taxon>Hymenoptera</taxon>
        <taxon>Apocrita</taxon>
        <taxon>Ichneumonoidea</taxon>
        <taxon>Braconidae</taxon>
        <taxon>Aphidiinae</taxon>
        <taxon>Aphidius</taxon>
    </lineage>
</organism>
<name>A0A834XN18_APHGI</name>
<dbReference type="InterPro" id="IPR001611">
    <property type="entry name" value="Leu-rich_rpt"/>
</dbReference>
<dbReference type="SMART" id="SM00256">
    <property type="entry name" value="FBOX"/>
    <property type="match status" value="1"/>
</dbReference>
<dbReference type="GO" id="GO:0031146">
    <property type="term" value="P:SCF-dependent proteasomal ubiquitin-dependent protein catabolic process"/>
    <property type="evidence" value="ECO:0007669"/>
    <property type="project" value="TreeGrafter"/>
</dbReference>
<protein>
    <recommendedName>
        <fullName evidence="2">F-box domain-containing protein</fullName>
    </recommendedName>
</protein>
<dbReference type="Gene3D" id="1.20.1280.50">
    <property type="match status" value="1"/>
</dbReference>
<dbReference type="PANTHER" id="PTHR13318">
    <property type="entry name" value="PARTNER OF PAIRED, ISOFORM B-RELATED"/>
    <property type="match status" value="1"/>
</dbReference>
<keyword evidence="4" id="KW-1185">Reference proteome</keyword>
<dbReference type="InterPro" id="IPR057207">
    <property type="entry name" value="FBXL15_LRR"/>
</dbReference>
<dbReference type="InterPro" id="IPR036047">
    <property type="entry name" value="F-box-like_dom_sf"/>
</dbReference>
<dbReference type="InterPro" id="IPR032675">
    <property type="entry name" value="LRR_dom_sf"/>
</dbReference>
<evidence type="ECO:0000256" key="1">
    <source>
        <dbReference type="ARBA" id="ARBA00022786"/>
    </source>
</evidence>
<proteinExistence type="predicted"/>
<dbReference type="Pfam" id="PF12937">
    <property type="entry name" value="F-box-like"/>
    <property type="match status" value="1"/>
</dbReference>
<keyword evidence="1" id="KW-0833">Ubl conjugation pathway</keyword>
<sequence length="689" mass="78683">MMVNNDESDRHQINKVTTSVTSDTDDISYQLPTEVIIHMMSYLSVADKMSAGLVCHQWHEASLSTKFIDKQALVINREKDNLQIVMNTLSLSQRYFYHFIFEEVEVKRSLPIWDKFGETMKSLIMVCCDLSERTLVNILKYCKNLQTLHINDCRECFMSGLLLDDNNDVKELSENFQGLIELSLASNRYLSDALFNRFVSICSNIQSLSLMDCQISFHYGLYKKFYPDKNSLDDQQQPQQPSESVLTFLNILKYIKTQSKKIKHLNFGCTLIDNSALDTLLSVDDLKLETLRLRSCDQLTYTGLRSLAYQTTLKVLDISSCTRVTDASLLCICENLENIESLNIRRCRAVTDHGISQIKRLKKLVELDISACDQLTGCSITQGLCQVETINKEETASNHEDKKQEKTNEQIINLNLRVFNANALNLDDKSVECIANCFPNLLHLNLGHCFIAVTDKTIQKIFEKLILLRTLKIARCDKVSDAGITGMGAKNRENNSTIKLDKITPDYKLRISLGSRVEKEIVRDANRKKEVMEMCEDINSLFDFDITPGFSLIRLKGLTELDLTGCNRVTDVSLKHAFTFPELKILDLSKCQQITHVGLDYLTQNNQAIEDLNLSQCHNVTDIGIQYVAQRLHRLKRLHFHSCSQLTDHSLDSIKLYCKSLKYLDARCCRGISLAGIESLNYLHVKYSE</sequence>
<comment type="caution">
    <text evidence="3">The sequence shown here is derived from an EMBL/GenBank/DDBJ whole genome shotgun (WGS) entry which is preliminary data.</text>
</comment>